<name>A0ABT4QLR3_9BACL</name>
<keyword evidence="1" id="KW-0472">Membrane</keyword>
<feature type="transmembrane region" description="Helical" evidence="1">
    <location>
        <begin position="164"/>
        <end position="180"/>
    </location>
</feature>
<evidence type="ECO:0000313" key="3">
    <source>
        <dbReference type="Proteomes" id="UP001527882"/>
    </source>
</evidence>
<dbReference type="EMBL" id="JAQAGZ010000054">
    <property type="protein sequence ID" value="MCZ8517784.1"/>
    <property type="molecule type" value="Genomic_DNA"/>
</dbReference>
<feature type="transmembrane region" description="Helical" evidence="1">
    <location>
        <begin position="73"/>
        <end position="91"/>
    </location>
</feature>
<evidence type="ECO:0000313" key="2">
    <source>
        <dbReference type="EMBL" id="MCZ8517784.1"/>
    </source>
</evidence>
<keyword evidence="3" id="KW-1185">Reference proteome</keyword>
<protein>
    <recommendedName>
        <fullName evidence="4">TM2 domain-containing protein</fullName>
    </recommendedName>
</protein>
<feature type="transmembrane region" description="Helical" evidence="1">
    <location>
        <begin position="49"/>
        <end position="66"/>
    </location>
</feature>
<evidence type="ECO:0000256" key="1">
    <source>
        <dbReference type="SAM" id="Phobius"/>
    </source>
</evidence>
<proteinExistence type="predicted"/>
<feature type="transmembrane region" description="Helical" evidence="1">
    <location>
        <begin position="192"/>
        <end position="211"/>
    </location>
</feature>
<accession>A0ABT4QLR3</accession>
<gene>
    <name evidence="2" type="ORF">O9H85_36955</name>
</gene>
<evidence type="ECO:0008006" key="4">
    <source>
        <dbReference type="Google" id="ProtNLM"/>
    </source>
</evidence>
<organism evidence="2 3">
    <name type="scientific">Paenibacillus gyeongsangnamensis</name>
    <dbReference type="NCBI Taxonomy" id="3388067"/>
    <lineage>
        <taxon>Bacteria</taxon>
        <taxon>Bacillati</taxon>
        <taxon>Bacillota</taxon>
        <taxon>Bacilli</taxon>
        <taxon>Bacillales</taxon>
        <taxon>Paenibacillaceae</taxon>
        <taxon>Paenibacillus</taxon>
    </lineage>
</organism>
<feature type="transmembrane region" description="Helical" evidence="1">
    <location>
        <begin position="97"/>
        <end position="116"/>
    </location>
</feature>
<keyword evidence="1" id="KW-0812">Transmembrane</keyword>
<reference evidence="2 3" key="1">
    <citation type="submission" date="2022-12" db="EMBL/GenBank/DDBJ databases">
        <title>Draft genome sequence of Paenibacillus sp. dW9.</title>
        <authorList>
            <person name="Choi E.-W."/>
            <person name="Kim D.-U."/>
        </authorList>
    </citation>
    <scope>NUCLEOTIDE SEQUENCE [LARGE SCALE GENOMIC DNA]</scope>
    <source>
        <strain evidence="3">dW9</strain>
    </source>
</reference>
<dbReference type="RefSeq" id="WP_269886311.1">
    <property type="nucleotide sequence ID" value="NZ_JAQAGZ010000054.1"/>
</dbReference>
<sequence>MVEEPHDPNKQTNSLEEDEFLRERMERWGAPRRPPTDPFFPRRPRKSKWLAGLLSFLIPGTGQLYLGLMQRGLSMMLLMMLDIVAIVFFAVKGVSNIPLIVLFSLFVPVIYFYNIFDALQQTDRVNGDADDFGYRSAFDPGGQDFPRSPGPSDRPIGRLSKGGGFGYLLIGAGVLLFFIHGKPAWMDRVLEVLGSSVGAVVLIVIGVYMFYIESIKK</sequence>
<keyword evidence="1" id="KW-1133">Transmembrane helix</keyword>
<comment type="caution">
    <text evidence="2">The sequence shown here is derived from an EMBL/GenBank/DDBJ whole genome shotgun (WGS) entry which is preliminary data.</text>
</comment>
<dbReference type="Proteomes" id="UP001527882">
    <property type="component" value="Unassembled WGS sequence"/>
</dbReference>